<comment type="similarity">
    <text evidence="1">Belongs to the EamA transporter family.</text>
</comment>
<keyword evidence="2" id="KW-0812">Transmembrane</keyword>
<feature type="transmembrane region" description="Helical" evidence="2">
    <location>
        <begin position="149"/>
        <end position="170"/>
    </location>
</feature>
<dbReference type="Proteomes" id="UP000253490">
    <property type="component" value="Unassembled WGS sequence"/>
</dbReference>
<feature type="domain" description="EamA" evidence="3">
    <location>
        <begin position="147"/>
        <end position="279"/>
    </location>
</feature>
<feature type="transmembrane region" description="Helical" evidence="2">
    <location>
        <begin position="120"/>
        <end position="137"/>
    </location>
</feature>
<dbReference type="RefSeq" id="WP_187387050.1">
    <property type="nucleotide sequence ID" value="NZ_QNRX01000007.1"/>
</dbReference>
<dbReference type="GO" id="GO:0016020">
    <property type="term" value="C:membrane"/>
    <property type="evidence" value="ECO:0007669"/>
    <property type="project" value="InterPro"/>
</dbReference>
<dbReference type="AlphaFoldDB" id="A0A366I7U5"/>
<name>A0A366I7U5_9FIRM</name>
<keyword evidence="2" id="KW-1133">Transmembrane helix</keyword>
<reference evidence="4 5" key="1">
    <citation type="submission" date="2018-06" db="EMBL/GenBank/DDBJ databases">
        <title>Genomic Encyclopedia of Type Strains, Phase IV (KMG-IV): sequencing the most valuable type-strain genomes for metagenomic binning, comparative biology and taxonomic classification.</title>
        <authorList>
            <person name="Goeker M."/>
        </authorList>
    </citation>
    <scope>NUCLEOTIDE SEQUENCE [LARGE SCALE GENOMIC DNA]</scope>
    <source>
        <strain evidence="4 5">DSM 22112</strain>
    </source>
</reference>
<keyword evidence="2" id="KW-0472">Membrane</keyword>
<feature type="transmembrane region" description="Helical" evidence="2">
    <location>
        <begin position="7"/>
        <end position="26"/>
    </location>
</feature>
<evidence type="ECO:0000259" key="3">
    <source>
        <dbReference type="Pfam" id="PF00892"/>
    </source>
</evidence>
<dbReference type="PANTHER" id="PTHR22911">
    <property type="entry name" value="ACYL-MALONYL CONDENSING ENZYME-RELATED"/>
    <property type="match status" value="1"/>
</dbReference>
<protein>
    <submittedName>
        <fullName evidence="4">RarD protein</fullName>
    </submittedName>
</protein>
<proteinExistence type="inferred from homology"/>
<feature type="transmembrane region" description="Helical" evidence="2">
    <location>
        <begin position="90"/>
        <end position="111"/>
    </location>
</feature>
<feature type="transmembrane region" description="Helical" evidence="2">
    <location>
        <begin position="239"/>
        <end position="259"/>
    </location>
</feature>
<dbReference type="EMBL" id="QNRX01000007">
    <property type="protein sequence ID" value="RBP65267.1"/>
    <property type="molecule type" value="Genomic_DNA"/>
</dbReference>
<feature type="transmembrane region" description="Helical" evidence="2">
    <location>
        <begin position="182"/>
        <end position="201"/>
    </location>
</feature>
<evidence type="ECO:0000256" key="1">
    <source>
        <dbReference type="ARBA" id="ARBA00007362"/>
    </source>
</evidence>
<dbReference type="InterPro" id="IPR037185">
    <property type="entry name" value="EmrE-like"/>
</dbReference>
<feature type="transmembrane region" description="Helical" evidence="2">
    <location>
        <begin position="265"/>
        <end position="282"/>
    </location>
</feature>
<evidence type="ECO:0000313" key="4">
    <source>
        <dbReference type="EMBL" id="RBP65267.1"/>
    </source>
</evidence>
<evidence type="ECO:0000313" key="5">
    <source>
        <dbReference type="Proteomes" id="UP000253490"/>
    </source>
</evidence>
<dbReference type="PANTHER" id="PTHR22911:SF102">
    <property type="entry name" value="MEMBRANE PROTEIN"/>
    <property type="match status" value="1"/>
</dbReference>
<feature type="transmembrane region" description="Helical" evidence="2">
    <location>
        <begin position="32"/>
        <end position="50"/>
    </location>
</feature>
<feature type="transmembrane region" description="Helical" evidence="2">
    <location>
        <begin position="62"/>
        <end position="84"/>
    </location>
</feature>
<dbReference type="Gene3D" id="1.10.3730.20">
    <property type="match status" value="1"/>
</dbReference>
<feature type="domain" description="EamA" evidence="3">
    <location>
        <begin position="7"/>
        <end position="134"/>
    </location>
</feature>
<evidence type="ECO:0000256" key="2">
    <source>
        <dbReference type="SAM" id="Phobius"/>
    </source>
</evidence>
<dbReference type="SUPFAM" id="SSF103481">
    <property type="entry name" value="Multidrug resistance efflux transporter EmrE"/>
    <property type="match status" value="2"/>
</dbReference>
<feature type="transmembrane region" description="Helical" evidence="2">
    <location>
        <begin position="207"/>
        <end position="227"/>
    </location>
</feature>
<keyword evidence="5" id="KW-1185">Reference proteome</keyword>
<sequence length="291" mass="31428">MEAKLKIIFSMTVFGTLAIFVNNIPLSTGEIALFRAFIASLVIVIYKIITKNKIPLREIKKDLPLLFVSGAAMGFNWILLFQAYHYTTVSIATLSYYFAPVVVMASSPLFFKEKLTVKQIICFIMSTIGLIMIINIGGVEKSSGNLVGIGYGLGAAILYATVIILNKFIVNVTGVDRTLVQFIASIIVLTPYLLATSGIHIESIGTLGMINLLVLGIIHTGIAYCMYFSSLKDLKGQEAAILSYIDPLVAILVSVSILGESINPVQILGGILILGFTLLNELKGKVLGAKS</sequence>
<gene>
    <name evidence="4" type="ORF">DES36_1074</name>
</gene>
<organism evidence="4 5">
    <name type="scientific">Alkalibaculum bacchi</name>
    <dbReference type="NCBI Taxonomy" id="645887"/>
    <lineage>
        <taxon>Bacteria</taxon>
        <taxon>Bacillati</taxon>
        <taxon>Bacillota</taxon>
        <taxon>Clostridia</taxon>
        <taxon>Eubacteriales</taxon>
        <taxon>Eubacteriaceae</taxon>
        <taxon>Alkalibaculum</taxon>
    </lineage>
</organism>
<dbReference type="Pfam" id="PF00892">
    <property type="entry name" value="EamA"/>
    <property type="match status" value="2"/>
</dbReference>
<comment type="caution">
    <text evidence="4">The sequence shown here is derived from an EMBL/GenBank/DDBJ whole genome shotgun (WGS) entry which is preliminary data.</text>
</comment>
<dbReference type="InterPro" id="IPR000620">
    <property type="entry name" value="EamA_dom"/>
</dbReference>
<accession>A0A366I7U5</accession>